<feature type="compositionally biased region" description="Basic and acidic residues" evidence="1">
    <location>
        <begin position="418"/>
        <end position="427"/>
    </location>
</feature>
<feature type="region of interest" description="Disordered" evidence="1">
    <location>
        <begin position="408"/>
        <end position="432"/>
    </location>
</feature>
<name>A0AAE0J0E9_9PEZI</name>
<organism evidence="2 3">
    <name type="scientific">Neurospora tetraspora</name>
    <dbReference type="NCBI Taxonomy" id="94610"/>
    <lineage>
        <taxon>Eukaryota</taxon>
        <taxon>Fungi</taxon>
        <taxon>Dikarya</taxon>
        <taxon>Ascomycota</taxon>
        <taxon>Pezizomycotina</taxon>
        <taxon>Sordariomycetes</taxon>
        <taxon>Sordariomycetidae</taxon>
        <taxon>Sordariales</taxon>
        <taxon>Sordariaceae</taxon>
        <taxon>Neurospora</taxon>
    </lineage>
</organism>
<evidence type="ECO:0000313" key="2">
    <source>
        <dbReference type="EMBL" id="KAK3334599.1"/>
    </source>
</evidence>
<dbReference type="GeneID" id="87862977"/>
<evidence type="ECO:0000313" key="3">
    <source>
        <dbReference type="Proteomes" id="UP001278500"/>
    </source>
</evidence>
<dbReference type="RefSeq" id="XP_062676765.1">
    <property type="nucleotide sequence ID" value="XM_062825823.1"/>
</dbReference>
<feature type="compositionally biased region" description="Polar residues" evidence="1">
    <location>
        <begin position="52"/>
        <end position="63"/>
    </location>
</feature>
<accession>A0AAE0J0E9</accession>
<gene>
    <name evidence="2" type="ORF">B0H65DRAFT_446872</name>
</gene>
<dbReference type="EMBL" id="JAUEPP010000010">
    <property type="protein sequence ID" value="KAK3334599.1"/>
    <property type="molecule type" value="Genomic_DNA"/>
</dbReference>
<reference evidence="2" key="2">
    <citation type="submission" date="2023-06" db="EMBL/GenBank/DDBJ databases">
        <authorList>
            <consortium name="Lawrence Berkeley National Laboratory"/>
            <person name="Haridas S."/>
            <person name="Hensen N."/>
            <person name="Bonometti L."/>
            <person name="Westerberg I."/>
            <person name="Brannstrom I.O."/>
            <person name="Guillou S."/>
            <person name="Cros-Aarteil S."/>
            <person name="Calhoun S."/>
            <person name="Kuo A."/>
            <person name="Mondo S."/>
            <person name="Pangilinan J."/>
            <person name="Riley R."/>
            <person name="Labutti K."/>
            <person name="Andreopoulos B."/>
            <person name="Lipzen A."/>
            <person name="Chen C."/>
            <person name="Yanf M."/>
            <person name="Daum C."/>
            <person name="Ng V."/>
            <person name="Clum A."/>
            <person name="Steindorff A."/>
            <person name="Ohm R."/>
            <person name="Martin F."/>
            <person name="Silar P."/>
            <person name="Natvig D."/>
            <person name="Lalanne C."/>
            <person name="Gautier V."/>
            <person name="Ament-Velasquez S.L."/>
            <person name="Kruys A."/>
            <person name="Hutchinson M.I."/>
            <person name="Powell A.J."/>
            <person name="Barry K."/>
            <person name="Miller A.N."/>
            <person name="Grigoriev I.V."/>
            <person name="Debuchy R."/>
            <person name="Gladieux P."/>
            <person name="Thoren M.H."/>
            <person name="Johannesson H."/>
        </authorList>
    </citation>
    <scope>NUCLEOTIDE SEQUENCE</scope>
    <source>
        <strain evidence="2">CBS 560.94</strain>
    </source>
</reference>
<protein>
    <submittedName>
        <fullName evidence="2">Uncharacterized protein</fullName>
    </submittedName>
</protein>
<reference evidence="2" key="1">
    <citation type="journal article" date="2023" name="Mol. Phylogenet. Evol.">
        <title>Genome-scale phylogeny and comparative genomics of the fungal order Sordariales.</title>
        <authorList>
            <person name="Hensen N."/>
            <person name="Bonometti L."/>
            <person name="Westerberg I."/>
            <person name="Brannstrom I.O."/>
            <person name="Guillou S."/>
            <person name="Cros-Aarteil S."/>
            <person name="Calhoun S."/>
            <person name="Haridas S."/>
            <person name="Kuo A."/>
            <person name="Mondo S."/>
            <person name="Pangilinan J."/>
            <person name="Riley R."/>
            <person name="LaButti K."/>
            <person name="Andreopoulos B."/>
            <person name="Lipzen A."/>
            <person name="Chen C."/>
            <person name="Yan M."/>
            <person name="Daum C."/>
            <person name="Ng V."/>
            <person name="Clum A."/>
            <person name="Steindorff A."/>
            <person name="Ohm R.A."/>
            <person name="Martin F."/>
            <person name="Silar P."/>
            <person name="Natvig D.O."/>
            <person name="Lalanne C."/>
            <person name="Gautier V."/>
            <person name="Ament-Velasquez S.L."/>
            <person name="Kruys A."/>
            <person name="Hutchinson M.I."/>
            <person name="Powell A.J."/>
            <person name="Barry K."/>
            <person name="Miller A.N."/>
            <person name="Grigoriev I.V."/>
            <person name="Debuchy R."/>
            <person name="Gladieux P."/>
            <person name="Hiltunen Thoren M."/>
            <person name="Johannesson H."/>
        </authorList>
    </citation>
    <scope>NUCLEOTIDE SEQUENCE</scope>
    <source>
        <strain evidence="2">CBS 560.94</strain>
    </source>
</reference>
<feature type="region of interest" description="Disordered" evidence="1">
    <location>
        <begin position="49"/>
        <end position="71"/>
    </location>
</feature>
<dbReference type="Proteomes" id="UP001278500">
    <property type="component" value="Unassembled WGS sequence"/>
</dbReference>
<feature type="region of interest" description="Disordered" evidence="1">
    <location>
        <begin position="126"/>
        <end position="147"/>
    </location>
</feature>
<sequence length="485" mass="52316">MSFFEEGFSADSAAHPEPPTSFDSGNGSDFSWEDWFDWDAYDADNGAALEASQLTQGDTSTDNNHFDDKNGLGKDDVASFDDDIVMSLDNGTFPGLQPMDVDDSVDVGASKNGLHNSCLARPIEKASTLDNSNSHEKTGTNHDPKDYDVNLDKPNESFGSNFPLDQGLQDGSSHQWKSTLQMPSFPHVQKSVNSSAGNFGTKGSNGDLNHLAEFQKWVLGLDATTMLLRTAQEAIGKSSNASSGDSNAARFTAPYSNISQNKHYSVSSGCNGNPTPISPIPRASNGVNIPSYTGSFSPEFPAKVAFPTVPVERPVERPGLRAAIVSKKECDHKSTNKHGNVVKCKSLVQQPGTRKCFVHLGNKVGRDRRALIEWRHARGIYTCTSCCNSAVFIKRTLCKHCRDQDEDGKKRRAAAAKQKAEEEKAAEQGEAADTLATLADVASGGLGNTSSGTKPFEGAVALGKNHEEYRQVEEEMRAGMARESP</sequence>
<evidence type="ECO:0000256" key="1">
    <source>
        <dbReference type="SAM" id="MobiDB-lite"/>
    </source>
</evidence>
<dbReference type="AlphaFoldDB" id="A0AAE0J0E9"/>
<feature type="region of interest" description="Disordered" evidence="1">
    <location>
        <begin position="1"/>
        <end position="28"/>
    </location>
</feature>
<comment type="caution">
    <text evidence="2">The sequence shown here is derived from an EMBL/GenBank/DDBJ whole genome shotgun (WGS) entry which is preliminary data.</text>
</comment>
<feature type="compositionally biased region" description="Basic and acidic residues" evidence="1">
    <location>
        <begin position="133"/>
        <end position="147"/>
    </location>
</feature>
<keyword evidence="3" id="KW-1185">Reference proteome</keyword>
<proteinExistence type="predicted"/>